<reference evidence="8 9" key="1">
    <citation type="submission" date="2017-08" db="EMBL/GenBank/DDBJ databases">
        <authorList>
            <person name="de Groot N.N."/>
        </authorList>
    </citation>
    <scope>NUCLEOTIDE SEQUENCE [LARGE SCALE GENOMIC DNA]</scope>
    <source>
        <strain evidence="8 9">JC228</strain>
    </source>
</reference>
<dbReference type="AlphaFoldDB" id="A0A285CIR5"/>
<dbReference type="EMBL" id="OAOP01000001">
    <property type="protein sequence ID" value="SNX66873.1"/>
    <property type="molecule type" value="Genomic_DNA"/>
</dbReference>
<sequence>MELLFYLLVGGIIGWMSSEVIGKSVPGGFIGHLVAGIGGAWIGAQLFGAFGPIIGGIAVFPALIGAIIFVFILGLAAKALK</sequence>
<feature type="transmembrane region" description="Helical" evidence="7">
    <location>
        <begin position="46"/>
        <end position="76"/>
    </location>
</feature>
<keyword evidence="5 7" id="KW-1133">Transmembrane helix</keyword>
<organism evidence="8 9">
    <name type="scientific">Bacillus oleivorans</name>
    <dbReference type="NCBI Taxonomy" id="1448271"/>
    <lineage>
        <taxon>Bacteria</taxon>
        <taxon>Bacillati</taxon>
        <taxon>Bacillota</taxon>
        <taxon>Bacilli</taxon>
        <taxon>Bacillales</taxon>
        <taxon>Bacillaceae</taxon>
        <taxon>Bacillus</taxon>
    </lineage>
</organism>
<comment type="subcellular location">
    <subcellularLocation>
        <location evidence="1">Cell membrane</location>
        <topology evidence="1">Multi-pass membrane protein</topology>
    </subcellularLocation>
</comment>
<protein>
    <submittedName>
        <fullName evidence="8">Transglycosylase associated protein</fullName>
    </submittedName>
</protein>
<evidence type="ECO:0000256" key="4">
    <source>
        <dbReference type="ARBA" id="ARBA00022692"/>
    </source>
</evidence>
<dbReference type="InterPro" id="IPR007341">
    <property type="entry name" value="Transgly_assoc"/>
</dbReference>
<dbReference type="PANTHER" id="PTHR33884">
    <property type="entry name" value="UPF0410 PROTEIN YMGE"/>
    <property type="match status" value="1"/>
</dbReference>
<keyword evidence="6 7" id="KW-0472">Membrane</keyword>
<evidence type="ECO:0000256" key="2">
    <source>
        <dbReference type="ARBA" id="ARBA00011006"/>
    </source>
</evidence>
<comment type="similarity">
    <text evidence="2">Belongs to the UPF0410 family.</text>
</comment>
<gene>
    <name evidence="8" type="ORF">SAMN05877753_101186</name>
</gene>
<dbReference type="Pfam" id="PF04226">
    <property type="entry name" value="Transgly_assoc"/>
    <property type="match status" value="1"/>
</dbReference>
<dbReference type="OrthoDB" id="1632160at2"/>
<keyword evidence="3" id="KW-1003">Cell membrane</keyword>
<keyword evidence="9" id="KW-1185">Reference proteome</keyword>
<evidence type="ECO:0000256" key="3">
    <source>
        <dbReference type="ARBA" id="ARBA00022475"/>
    </source>
</evidence>
<dbReference type="Proteomes" id="UP000219546">
    <property type="component" value="Unassembled WGS sequence"/>
</dbReference>
<evidence type="ECO:0000313" key="9">
    <source>
        <dbReference type="Proteomes" id="UP000219546"/>
    </source>
</evidence>
<accession>A0A285CIR5</accession>
<evidence type="ECO:0000313" key="8">
    <source>
        <dbReference type="EMBL" id="SNX66873.1"/>
    </source>
</evidence>
<evidence type="ECO:0000256" key="7">
    <source>
        <dbReference type="SAM" id="Phobius"/>
    </source>
</evidence>
<evidence type="ECO:0000256" key="5">
    <source>
        <dbReference type="ARBA" id="ARBA00022989"/>
    </source>
</evidence>
<name>A0A285CIR5_9BACI</name>
<dbReference type="RefSeq" id="WP_097156722.1">
    <property type="nucleotide sequence ID" value="NZ_JBEPMQ010000012.1"/>
</dbReference>
<dbReference type="PANTHER" id="PTHR33884:SF3">
    <property type="entry name" value="UPF0410 PROTEIN YMGE"/>
    <property type="match status" value="1"/>
</dbReference>
<dbReference type="GO" id="GO:0005886">
    <property type="term" value="C:plasma membrane"/>
    <property type="evidence" value="ECO:0007669"/>
    <property type="project" value="UniProtKB-SubCell"/>
</dbReference>
<evidence type="ECO:0000256" key="1">
    <source>
        <dbReference type="ARBA" id="ARBA00004651"/>
    </source>
</evidence>
<proteinExistence type="inferred from homology"/>
<evidence type="ECO:0000256" key="6">
    <source>
        <dbReference type="ARBA" id="ARBA00023136"/>
    </source>
</evidence>
<keyword evidence="4 7" id="KW-0812">Transmembrane</keyword>